<feature type="chain" id="PRO_5012219204" description="PpiC domain-containing protein" evidence="1">
    <location>
        <begin position="25"/>
        <end position="469"/>
    </location>
</feature>
<keyword evidence="3" id="KW-1185">Reference proteome</keyword>
<keyword evidence="1" id="KW-0732">Signal</keyword>
<organism evidence="2 3">
    <name type="scientific">Roseateles aquatilis</name>
    <dbReference type="NCBI Taxonomy" id="431061"/>
    <lineage>
        <taxon>Bacteria</taxon>
        <taxon>Pseudomonadati</taxon>
        <taxon>Pseudomonadota</taxon>
        <taxon>Betaproteobacteria</taxon>
        <taxon>Burkholderiales</taxon>
        <taxon>Sphaerotilaceae</taxon>
        <taxon>Roseateles</taxon>
    </lineage>
</organism>
<dbReference type="EMBL" id="NIOF01000005">
    <property type="protein sequence ID" value="OWQ90366.1"/>
    <property type="molecule type" value="Genomic_DNA"/>
</dbReference>
<dbReference type="OrthoDB" id="9812372at2"/>
<sequence>MRRPGRTAAIVVTSGLLSIGAASLAGTGVAPVAPVAVEAAATRVGGHADAGARGDAWIARLGDETLPRRPTEALLTLARRERPALTLPELTRHVALDLLLGDAAAREVGDATLFASMRVGFPPEVETRRQWLATLRELWPERIDRAWRKARLELPQAPDPRAWAALWSGSAGGGLRMDEQLDDTERVAAARYVLLRYRAFGDERAGAVTLADVWPLQNVQGRRMLRAGDLAYARAQARQWLNERFVAQWLRQDSGWSEQELAFVHRVVQARLRRIAWQRWQGLSADPHGDAPARDALAAAVTTEEIAAFYAAHRDRFQRLESVEGLRLRCADPACGDGRDLRQQPGATRLVWQLGDPRPASELDAWALDLMQAWPVGQVSPAIRHPDGGGWERVQVLAVRRGHHPADSETVRHEARQALAMERLETRWQQRQQALIAAAPLRWAPGIVPPADPFVPERLTLTGAPGHAH</sequence>
<proteinExistence type="predicted"/>
<reference evidence="2 3" key="1">
    <citation type="journal article" date="2008" name="Int. J. Syst. Evol. Microbiol.">
        <title>Description of Roseateles aquatilis sp. nov. and Roseateles terrae sp. nov., in the class Betaproteobacteria, and emended description of the genus Roseateles.</title>
        <authorList>
            <person name="Gomila M."/>
            <person name="Bowien B."/>
            <person name="Falsen E."/>
            <person name="Moore E.R."/>
            <person name="Lalucat J."/>
        </authorList>
    </citation>
    <scope>NUCLEOTIDE SEQUENCE [LARGE SCALE GENOMIC DNA]</scope>
    <source>
        <strain evidence="2 3">CCUG 48205</strain>
    </source>
</reference>
<name>A0A246JDR7_9BURK</name>
<evidence type="ECO:0008006" key="4">
    <source>
        <dbReference type="Google" id="ProtNLM"/>
    </source>
</evidence>
<comment type="caution">
    <text evidence="2">The sequence shown here is derived from an EMBL/GenBank/DDBJ whole genome shotgun (WGS) entry which is preliminary data.</text>
</comment>
<dbReference type="RefSeq" id="WP_088385387.1">
    <property type="nucleotide sequence ID" value="NZ_NIOF01000005.1"/>
</dbReference>
<evidence type="ECO:0000256" key="1">
    <source>
        <dbReference type="SAM" id="SignalP"/>
    </source>
</evidence>
<evidence type="ECO:0000313" key="3">
    <source>
        <dbReference type="Proteomes" id="UP000197468"/>
    </source>
</evidence>
<gene>
    <name evidence="2" type="ORF">CDN99_13485</name>
</gene>
<feature type="signal peptide" evidence="1">
    <location>
        <begin position="1"/>
        <end position="24"/>
    </location>
</feature>
<evidence type="ECO:0000313" key="2">
    <source>
        <dbReference type="EMBL" id="OWQ90366.1"/>
    </source>
</evidence>
<protein>
    <recommendedName>
        <fullName evidence="4">PpiC domain-containing protein</fullName>
    </recommendedName>
</protein>
<dbReference type="Proteomes" id="UP000197468">
    <property type="component" value="Unassembled WGS sequence"/>
</dbReference>
<accession>A0A246JDR7</accession>
<dbReference type="AlphaFoldDB" id="A0A246JDR7"/>